<feature type="compositionally biased region" description="Polar residues" evidence="1">
    <location>
        <begin position="1"/>
        <end position="36"/>
    </location>
</feature>
<reference evidence="2" key="1">
    <citation type="submission" date="2020-02" db="EMBL/GenBank/DDBJ databases">
        <authorList>
            <person name="Lichtner F.J."/>
        </authorList>
    </citation>
    <scope>NUCLEOTIDE SEQUENCE</scope>
    <source>
        <strain evidence="2">G10</strain>
    </source>
</reference>
<evidence type="ECO:0000313" key="2">
    <source>
        <dbReference type="EMBL" id="KAF7521000.1"/>
    </source>
</evidence>
<name>A0A9P5L262_PENCR</name>
<dbReference type="AlphaFoldDB" id="A0A9P5L262"/>
<evidence type="ECO:0000313" key="3">
    <source>
        <dbReference type="Proteomes" id="UP000701341"/>
    </source>
</evidence>
<accession>A0A9P5L262</accession>
<proteinExistence type="predicted"/>
<feature type="region of interest" description="Disordered" evidence="1">
    <location>
        <begin position="1"/>
        <end position="42"/>
    </location>
</feature>
<gene>
    <name evidence="2" type="ORF">PCG10_008570</name>
</gene>
<organism evidence="2 3">
    <name type="scientific">Penicillium crustosum</name>
    <name type="common">Blue mold fungus</name>
    <dbReference type="NCBI Taxonomy" id="36656"/>
    <lineage>
        <taxon>Eukaryota</taxon>
        <taxon>Fungi</taxon>
        <taxon>Dikarya</taxon>
        <taxon>Ascomycota</taxon>
        <taxon>Pezizomycotina</taxon>
        <taxon>Eurotiomycetes</taxon>
        <taxon>Eurotiomycetidae</taxon>
        <taxon>Eurotiales</taxon>
        <taxon>Aspergillaceae</taxon>
        <taxon>Penicillium</taxon>
    </lineage>
</organism>
<dbReference type="EMBL" id="JAAOZQ010000067">
    <property type="protein sequence ID" value="KAF7521000.1"/>
    <property type="molecule type" value="Genomic_DNA"/>
</dbReference>
<protein>
    <submittedName>
        <fullName evidence="2">Uncharacterized protein</fullName>
    </submittedName>
</protein>
<comment type="caution">
    <text evidence="2">The sequence shown here is derived from an EMBL/GenBank/DDBJ whole genome shotgun (WGS) entry which is preliminary data.</text>
</comment>
<dbReference type="Proteomes" id="UP000701341">
    <property type="component" value="Unassembled WGS sequence"/>
</dbReference>
<evidence type="ECO:0000256" key="1">
    <source>
        <dbReference type="SAM" id="MobiDB-lite"/>
    </source>
</evidence>
<sequence length="73" mass="7840">MFANSLISWFSSKESTPNTTSDATSIENHQPTSPKAPSTDCMVTEKPNSQENMMKLRGGGAGDICCGLYVKPL</sequence>
<keyword evidence="3" id="KW-1185">Reference proteome</keyword>